<dbReference type="VEuPathDB" id="FungiDB:I7I52_06235"/>
<sequence length="59" mass="6723">MYDYYKLTHPAAIQRFCANGTRLSVHAANNAALIGTWGLGRLWIYTLRRGFSRDVLHNA</sequence>
<dbReference type="Proteomes" id="UP000670092">
    <property type="component" value="Unassembled WGS sequence"/>
</dbReference>
<organism evidence="1 2">
    <name type="scientific">Ajellomyces capsulatus</name>
    <name type="common">Darling's disease fungus</name>
    <name type="synonym">Histoplasma capsulatum</name>
    <dbReference type="NCBI Taxonomy" id="5037"/>
    <lineage>
        <taxon>Eukaryota</taxon>
        <taxon>Fungi</taxon>
        <taxon>Dikarya</taxon>
        <taxon>Ascomycota</taxon>
        <taxon>Pezizomycotina</taxon>
        <taxon>Eurotiomycetes</taxon>
        <taxon>Eurotiomycetidae</taxon>
        <taxon>Onygenales</taxon>
        <taxon>Ajellomycetaceae</taxon>
        <taxon>Histoplasma</taxon>
    </lineage>
</organism>
<dbReference type="AlphaFoldDB" id="A0A8H7YUH6"/>
<gene>
    <name evidence="1" type="ORF">I7I52_06235</name>
</gene>
<accession>A0A8H7YUH6</accession>
<name>A0A8H7YUH6_AJECA</name>
<proteinExistence type="predicted"/>
<evidence type="ECO:0000313" key="2">
    <source>
        <dbReference type="Proteomes" id="UP000670092"/>
    </source>
</evidence>
<comment type="caution">
    <text evidence="1">The sequence shown here is derived from an EMBL/GenBank/DDBJ whole genome shotgun (WGS) entry which is preliminary data.</text>
</comment>
<protein>
    <submittedName>
        <fullName evidence="1">Uncharacterized protein</fullName>
    </submittedName>
</protein>
<evidence type="ECO:0000313" key="1">
    <source>
        <dbReference type="EMBL" id="KAG5295828.1"/>
    </source>
</evidence>
<reference evidence="1 2" key="1">
    <citation type="submission" date="2021-01" db="EMBL/GenBank/DDBJ databases">
        <title>Chromosome-level genome assembly of a human fungal pathogen reveals clustering of transcriptionally co-regulated genes.</title>
        <authorList>
            <person name="Voorhies M."/>
            <person name="Cohen S."/>
            <person name="Shea T.P."/>
            <person name="Petrus S."/>
            <person name="Munoz J.F."/>
            <person name="Poplawski S."/>
            <person name="Goldman W.E."/>
            <person name="Michael T."/>
            <person name="Cuomo C.A."/>
            <person name="Sil A."/>
            <person name="Beyhan S."/>
        </authorList>
    </citation>
    <scope>NUCLEOTIDE SEQUENCE [LARGE SCALE GENOMIC DNA]</scope>
    <source>
        <strain evidence="1 2">G184AR</strain>
    </source>
</reference>
<dbReference type="EMBL" id="JAEVHI010000003">
    <property type="protein sequence ID" value="KAG5295828.1"/>
    <property type="molecule type" value="Genomic_DNA"/>
</dbReference>